<evidence type="ECO:0000259" key="1">
    <source>
        <dbReference type="Pfam" id="PF24626"/>
    </source>
</evidence>
<protein>
    <recommendedName>
        <fullName evidence="1">Tf2-1-like SH3-like domain-containing protein</fullName>
    </recommendedName>
</protein>
<dbReference type="EMBL" id="JACGWJ010000032">
    <property type="protein sequence ID" value="KAL0297789.1"/>
    <property type="molecule type" value="Genomic_DNA"/>
</dbReference>
<gene>
    <name evidence="2" type="ORF">Sradi_6831000</name>
</gene>
<reference evidence="2" key="2">
    <citation type="journal article" date="2024" name="Plant">
        <title>Genomic evolution and insights into agronomic trait innovations of Sesamum species.</title>
        <authorList>
            <person name="Miao H."/>
            <person name="Wang L."/>
            <person name="Qu L."/>
            <person name="Liu H."/>
            <person name="Sun Y."/>
            <person name="Le M."/>
            <person name="Wang Q."/>
            <person name="Wei S."/>
            <person name="Zheng Y."/>
            <person name="Lin W."/>
            <person name="Duan Y."/>
            <person name="Cao H."/>
            <person name="Xiong S."/>
            <person name="Wang X."/>
            <person name="Wei L."/>
            <person name="Li C."/>
            <person name="Ma Q."/>
            <person name="Ju M."/>
            <person name="Zhao R."/>
            <person name="Li G."/>
            <person name="Mu C."/>
            <person name="Tian Q."/>
            <person name="Mei H."/>
            <person name="Zhang T."/>
            <person name="Gao T."/>
            <person name="Zhang H."/>
        </authorList>
    </citation>
    <scope>NUCLEOTIDE SEQUENCE</scope>
    <source>
        <strain evidence="2">G02</strain>
    </source>
</reference>
<organism evidence="2">
    <name type="scientific">Sesamum radiatum</name>
    <name type="common">Black benniseed</name>
    <dbReference type="NCBI Taxonomy" id="300843"/>
    <lineage>
        <taxon>Eukaryota</taxon>
        <taxon>Viridiplantae</taxon>
        <taxon>Streptophyta</taxon>
        <taxon>Embryophyta</taxon>
        <taxon>Tracheophyta</taxon>
        <taxon>Spermatophyta</taxon>
        <taxon>Magnoliopsida</taxon>
        <taxon>eudicotyledons</taxon>
        <taxon>Gunneridae</taxon>
        <taxon>Pentapetalae</taxon>
        <taxon>asterids</taxon>
        <taxon>lamiids</taxon>
        <taxon>Lamiales</taxon>
        <taxon>Pedaliaceae</taxon>
        <taxon>Sesamum</taxon>
    </lineage>
</organism>
<accession>A0AAW2JUD2</accession>
<name>A0AAW2JUD2_SESRA</name>
<sequence length="184" mass="20963">MKSQADKHRQDCYFTVGDWVLLRLHPYRQHSVHRRTSAKLSRRYYGLFHILRRVGLVAYKLDLPAGAPIHPVFHISLLKPFHGDPPTSYGSLPTDVSGSSDPRQPLRILRNEADQHLVQWDDDDDTSTSWVSLADFTSQFPHFSLEVKAGLDDPSNNTGRTNEIWAIRGSLGREESLGQEQTMD</sequence>
<comment type="caution">
    <text evidence="2">The sequence shown here is derived from an EMBL/GenBank/DDBJ whole genome shotgun (WGS) entry which is preliminary data.</text>
</comment>
<dbReference type="PANTHER" id="PTHR46148:SF52">
    <property type="entry name" value="OS04G0603800 PROTEIN"/>
    <property type="match status" value="1"/>
</dbReference>
<evidence type="ECO:0000313" key="2">
    <source>
        <dbReference type="EMBL" id="KAL0297789.1"/>
    </source>
</evidence>
<dbReference type="Pfam" id="PF24626">
    <property type="entry name" value="SH3_Tf2-1"/>
    <property type="match status" value="1"/>
</dbReference>
<proteinExistence type="predicted"/>
<dbReference type="InterPro" id="IPR056924">
    <property type="entry name" value="SH3_Tf2-1"/>
</dbReference>
<dbReference type="PANTHER" id="PTHR46148">
    <property type="entry name" value="CHROMO DOMAIN-CONTAINING PROTEIN"/>
    <property type="match status" value="1"/>
</dbReference>
<dbReference type="AlphaFoldDB" id="A0AAW2JUD2"/>
<feature type="domain" description="Tf2-1-like SH3-like" evidence="1">
    <location>
        <begin position="17"/>
        <end position="82"/>
    </location>
</feature>
<reference evidence="2" key="1">
    <citation type="submission" date="2020-06" db="EMBL/GenBank/DDBJ databases">
        <authorList>
            <person name="Li T."/>
            <person name="Hu X."/>
            <person name="Zhang T."/>
            <person name="Song X."/>
            <person name="Zhang H."/>
            <person name="Dai N."/>
            <person name="Sheng W."/>
            <person name="Hou X."/>
            <person name="Wei L."/>
        </authorList>
    </citation>
    <scope>NUCLEOTIDE SEQUENCE</scope>
    <source>
        <strain evidence="2">G02</strain>
        <tissue evidence="2">Leaf</tissue>
    </source>
</reference>